<sequence length="196" mass="20607">MSASPDTPLDTPLDHRERAAIARLHALLELLPSALDRKLAPLGVTSFEYTLLDALDTAPELRLRLTALAGRTNATLPRLSRVVSALERRGLVERAACPEDGRATNAILTARGTEVVTECRGHYAEAARELILSGLRELPGDGVAQLTDVSTAILGALDPDRRLAARCGTGEPACPADPPTAAHPTAAHPTAAHPTA</sequence>
<evidence type="ECO:0000256" key="1">
    <source>
        <dbReference type="SAM" id="MobiDB-lite"/>
    </source>
</evidence>
<dbReference type="Pfam" id="PF12802">
    <property type="entry name" value="MarR_2"/>
    <property type="match status" value="1"/>
</dbReference>
<dbReference type="SMART" id="SM00347">
    <property type="entry name" value="HTH_MARR"/>
    <property type="match status" value="1"/>
</dbReference>
<name>A0ABY4FYM4_9MICO</name>
<dbReference type="EMBL" id="CP095043">
    <property type="protein sequence ID" value="UOQ61400.1"/>
    <property type="molecule type" value="Genomic_DNA"/>
</dbReference>
<dbReference type="RefSeq" id="WP_244687830.1">
    <property type="nucleotide sequence ID" value="NZ_CP095043.1"/>
</dbReference>
<dbReference type="InterPro" id="IPR000835">
    <property type="entry name" value="HTH_MarR-typ"/>
</dbReference>
<dbReference type="InterPro" id="IPR036390">
    <property type="entry name" value="WH_DNA-bd_sf"/>
</dbReference>
<feature type="domain" description="HTH marR-type" evidence="2">
    <location>
        <begin position="17"/>
        <end position="155"/>
    </location>
</feature>
<reference evidence="3 4" key="1">
    <citation type="submission" date="2022-04" db="EMBL/GenBank/DDBJ databases">
        <title>Leucobacter sp. isolated from rhizosphere of onion.</title>
        <authorList>
            <person name="Won M."/>
            <person name="Lee C.-M."/>
            <person name="Woen H.-Y."/>
            <person name="Kwon S.-W."/>
        </authorList>
    </citation>
    <scope>NUCLEOTIDE SEQUENCE [LARGE SCALE GENOMIC DNA]</scope>
    <source>
        <strain evidence="3 4">H25R-14</strain>
    </source>
</reference>
<protein>
    <submittedName>
        <fullName evidence="3">MarR family transcriptional regulator</fullName>
    </submittedName>
</protein>
<evidence type="ECO:0000313" key="3">
    <source>
        <dbReference type="EMBL" id="UOQ61400.1"/>
    </source>
</evidence>
<feature type="region of interest" description="Disordered" evidence="1">
    <location>
        <begin position="169"/>
        <end position="196"/>
    </location>
</feature>
<gene>
    <name evidence="3" type="ORF">MUN76_05360</name>
</gene>
<proteinExistence type="predicted"/>
<feature type="compositionally biased region" description="Low complexity" evidence="1">
    <location>
        <begin position="179"/>
        <end position="196"/>
    </location>
</feature>
<dbReference type="Proteomes" id="UP000831775">
    <property type="component" value="Chromosome"/>
</dbReference>
<evidence type="ECO:0000259" key="2">
    <source>
        <dbReference type="PROSITE" id="PS50995"/>
    </source>
</evidence>
<dbReference type="SUPFAM" id="SSF46785">
    <property type="entry name" value="Winged helix' DNA-binding domain"/>
    <property type="match status" value="1"/>
</dbReference>
<dbReference type="InterPro" id="IPR039422">
    <property type="entry name" value="MarR/SlyA-like"/>
</dbReference>
<dbReference type="PANTHER" id="PTHR33164">
    <property type="entry name" value="TRANSCRIPTIONAL REGULATOR, MARR FAMILY"/>
    <property type="match status" value="1"/>
</dbReference>
<dbReference type="PANTHER" id="PTHR33164:SF99">
    <property type="entry name" value="MARR FAMILY REGULATORY PROTEIN"/>
    <property type="match status" value="1"/>
</dbReference>
<dbReference type="Gene3D" id="1.10.10.10">
    <property type="entry name" value="Winged helix-like DNA-binding domain superfamily/Winged helix DNA-binding domain"/>
    <property type="match status" value="1"/>
</dbReference>
<dbReference type="InterPro" id="IPR036388">
    <property type="entry name" value="WH-like_DNA-bd_sf"/>
</dbReference>
<accession>A0ABY4FYM4</accession>
<keyword evidence="4" id="KW-1185">Reference proteome</keyword>
<dbReference type="PROSITE" id="PS50995">
    <property type="entry name" value="HTH_MARR_2"/>
    <property type="match status" value="1"/>
</dbReference>
<organism evidence="3 4">
    <name type="scientific">Leucobacter rhizosphaerae</name>
    <dbReference type="NCBI Taxonomy" id="2932245"/>
    <lineage>
        <taxon>Bacteria</taxon>
        <taxon>Bacillati</taxon>
        <taxon>Actinomycetota</taxon>
        <taxon>Actinomycetes</taxon>
        <taxon>Micrococcales</taxon>
        <taxon>Microbacteriaceae</taxon>
        <taxon>Leucobacter</taxon>
    </lineage>
</organism>
<evidence type="ECO:0000313" key="4">
    <source>
        <dbReference type="Proteomes" id="UP000831775"/>
    </source>
</evidence>